<dbReference type="AlphaFoldDB" id="A0A846S0X5"/>
<dbReference type="Gene3D" id="3.40.50.720">
    <property type="entry name" value="NAD(P)-binding Rossmann-like Domain"/>
    <property type="match status" value="1"/>
</dbReference>
<dbReference type="PANTHER" id="PTHR32487:SF0">
    <property type="entry name" value="3-OXO-DELTA(4,5)-STEROID 5-BETA-REDUCTASE"/>
    <property type="match status" value="1"/>
</dbReference>
<dbReference type="Proteomes" id="UP000576792">
    <property type="component" value="Unassembled WGS sequence"/>
</dbReference>
<accession>A0A846S0X5</accession>
<dbReference type="PANTHER" id="PTHR32487">
    <property type="entry name" value="3-OXO-DELTA(4,5)-STEROID 5-BETA-REDUCTASE"/>
    <property type="match status" value="1"/>
</dbReference>
<keyword evidence="2" id="KW-1185">Reference proteome</keyword>
<protein>
    <submittedName>
        <fullName evidence="1">Uncharacterized protein</fullName>
    </submittedName>
</protein>
<sequence length="83" mass="9553">MAGREQEWVDIAAKYGLKEDRLDRVASFWHTDSDLGIEVEVVADMTKSRLAGFTTYISTERAFLELFDRYEADGLVPPRPRRS</sequence>
<reference evidence="1 2" key="1">
    <citation type="submission" date="2020-03" db="EMBL/GenBank/DDBJ databases">
        <title>Sequencing the genomes of 1000 actinobacteria strains.</title>
        <authorList>
            <person name="Klenk H.-P."/>
        </authorList>
    </citation>
    <scope>NUCLEOTIDE SEQUENCE [LARGE SCALE GENOMIC DNA]</scope>
    <source>
        <strain evidence="1 2">DSM 18964</strain>
    </source>
</reference>
<evidence type="ECO:0000313" key="1">
    <source>
        <dbReference type="EMBL" id="NJC55252.1"/>
    </source>
</evidence>
<comment type="caution">
    <text evidence="1">The sequence shown here is derived from an EMBL/GenBank/DDBJ whole genome shotgun (WGS) entry which is preliminary data.</text>
</comment>
<proteinExistence type="predicted"/>
<gene>
    <name evidence="1" type="ORF">BKA07_000287</name>
</gene>
<dbReference type="RefSeq" id="WP_342448954.1">
    <property type="nucleotide sequence ID" value="NZ_BAAAPQ010000026.1"/>
</dbReference>
<dbReference type="EMBL" id="JAATJN010000001">
    <property type="protein sequence ID" value="NJC55252.1"/>
    <property type="molecule type" value="Genomic_DNA"/>
</dbReference>
<organism evidence="1 2">
    <name type="scientific">Brevibacterium marinum</name>
    <dbReference type="NCBI Taxonomy" id="418643"/>
    <lineage>
        <taxon>Bacteria</taxon>
        <taxon>Bacillati</taxon>
        <taxon>Actinomycetota</taxon>
        <taxon>Actinomycetes</taxon>
        <taxon>Micrococcales</taxon>
        <taxon>Brevibacteriaceae</taxon>
        <taxon>Brevibacterium</taxon>
    </lineage>
</organism>
<evidence type="ECO:0000313" key="2">
    <source>
        <dbReference type="Proteomes" id="UP000576792"/>
    </source>
</evidence>
<name>A0A846S0X5_9MICO</name>